<keyword evidence="2" id="KW-0808">Transferase</keyword>
<organism evidence="7 8">
    <name type="scientific">Eptatretus burgeri</name>
    <name type="common">Inshore hagfish</name>
    <dbReference type="NCBI Taxonomy" id="7764"/>
    <lineage>
        <taxon>Eukaryota</taxon>
        <taxon>Metazoa</taxon>
        <taxon>Chordata</taxon>
        <taxon>Craniata</taxon>
        <taxon>Vertebrata</taxon>
        <taxon>Cyclostomata</taxon>
        <taxon>Myxini</taxon>
        <taxon>Myxiniformes</taxon>
        <taxon>Myxinidae</taxon>
        <taxon>Eptatretinae</taxon>
        <taxon>Eptatretus</taxon>
    </lineage>
</organism>
<dbReference type="InterPro" id="IPR000403">
    <property type="entry name" value="PI3/4_kinase_cat_dom"/>
</dbReference>
<dbReference type="GO" id="GO:0006281">
    <property type="term" value="P:DNA repair"/>
    <property type="evidence" value="ECO:0007669"/>
    <property type="project" value="TreeGrafter"/>
</dbReference>
<dbReference type="PANTHER" id="PTHR11139:SF69">
    <property type="entry name" value="SERINE_THREONINE-PROTEIN KINASE ATR"/>
    <property type="match status" value="1"/>
</dbReference>
<proteinExistence type="predicted"/>
<dbReference type="GO" id="GO:0005634">
    <property type="term" value="C:nucleus"/>
    <property type="evidence" value="ECO:0007669"/>
    <property type="project" value="UniProtKB-SubCell"/>
</dbReference>
<evidence type="ECO:0000259" key="6">
    <source>
        <dbReference type="PROSITE" id="PS51190"/>
    </source>
</evidence>
<dbReference type="InterPro" id="IPR011009">
    <property type="entry name" value="Kinase-like_dom_sf"/>
</dbReference>
<dbReference type="GO" id="GO:0004674">
    <property type="term" value="F:protein serine/threonine kinase activity"/>
    <property type="evidence" value="ECO:0007669"/>
    <property type="project" value="UniProtKB-KW"/>
</dbReference>
<dbReference type="Pfam" id="PF02260">
    <property type="entry name" value="FATC"/>
    <property type="match status" value="1"/>
</dbReference>
<dbReference type="PROSITE" id="PS51190">
    <property type="entry name" value="FATC"/>
    <property type="match status" value="1"/>
</dbReference>
<evidence type="ECO:0000313" key="7">
    <source>
        <dbReference type="Ensembl" id="ENSEBUP00000013418.1"/>
    </source>
</evidence>
<dbReference type="PANTHER" id="PTHR11139">
    <property type="entry name" value="ATAXIA TELANGIECTASIA MUTATED ATM -RELATED"/>
    <property type="match status" value="1"/>
</dbReference>
<evidence type="ECO:0008006" key="9">
    <source>
        <dbReference type="Google" id="ProtNLM"/>
    </source>
</evidence>
<dbReference type="OMA" id="IEVFLHD"/>
<dbReference type="Proteomes" id="UP000694388">
    <property type="component" value="Unplaced"/>
</dbReference>
<dbReference type="SMART" id="SM00146">
    <property type="entry name" value="PI3Kc"/>
    <property type="match status" value="1"/>
</dbReference>
<sequence length="168" mass="19443">MSMVGYMLGLGDRHLDNILLDSHTGECIHVDFNCLFNKGEHLQVPELVPFRLTKNMVCAMGPMGYEGLFRRACELTLRLMRNEREVLVSVLQTFIHDPLVDTQERPKIMMEETAKRNVQKIEERLQGIIRTEMKGLPLSIEGQVHYLIQQATSERLLCQMYIGWSPHM</sequence>
<evidence type="ECO:0000256" key="4">
    <source>
        <dbReference type="ARBA" id="ARBA00023242"/>
    </source>
</evidence>
<comment type="subcellular location">
    <subcellularLocation>
        <location evidence="1">Nucleus</location>
    </subcellularLocation>
</comment>
<evidence type="ECO:0000259" key="5">
    <source>
        <dbReference type="PROSITE" id="PS50290"/>
    </source>
</evidence>
<dbReference type="GO" id="GO:0005694">
    <property type="term" value="C:chromosome"/>
    <property type="evidence" value="ECO:0007669"/>
    <property type="project" value="TreeGrafter"/>
</dbReference>
<dbReference type="Ensembl" id="ENSEBUT00000013994.1">
    <property type="protein sequence ID" value="ENSEBUP00000013418.1"/>
    <property type="gene ID" value="ENSEBUG00000008475.1"/>
</dbReference>
<dbReference type="SUPFAM" id="SSF56112">
    <property type="entry name" value="Protein kinase-like (PK-like)"/>
    <property type="match status" value="1"/>
</dbReference>
<evidence type="ECO:0000313" key="8">
    <source>
        <dbReference type="Proteomes" id="UP000694388"/>
    </source>
</evidence>
<dbReference type="InterPro" id="IPR036940">
    <property type="entry name" value="PI3/4_kinase_cat_sf"/>
</dbReference>
<feature type="domain" description="FATC" evidence="6">
    <location>
        <begin position="136"/>
        <end position="168"/>
    </location>
</feature>
<accession>A0A8C4QCI8</accession>
<keyword evidence="2" id="KW-0418">Kinase</keyword>
<feature type="domain" description="PI3K/PI4K catalytic" evidence="5">
    <location>
        <begin position="1"/>
        <end position="140"/>
    </location>
</feature>
<dbReference type="AlphaFoldDB" id="A0A8C4QCI8"/>
<reference evidence="7" key="2">
    <citation type="submission" date="2025-09" db="UniProtKB">
        <authorList>
            <consortium name="Ensembl"/>
        </authorList>
    </citation>
    <scope>IDENTIFICATION</scope>
</reference>
<reference evidence="7" key="1">
    <citation type="submission" date="2025-08" db="UniProtKB">
        <authorList>
            <consortium name="Ensembl"/>
        </authorList>
    </citation>
    <scope>IDENTIFICATION</scope>
</reference>
<keyword evidence="4" id="KW-0539">Nucleus</keyword>
<dbReference type="InterPro" id="IPR003152">
    <property type="entry name" value="FATC_dom"/>
</dbReference>
<dbReference type="GO" id="GO:0000723">
    <property type="term" value="P:telomere maintenance"/>
    <property type="evidence" value="ECO:0007669"/>
    <property type="project" value="TreeGrafter"/>
</dbReference>
<protein>
    <recommendedName>
        <fullName evidence="9">Non-specific serine/threonine protein kinase</fullName>
    </recommendedName>
</protein>
<dbReference type="Gene3D" id="1.10.1070.11">
    <property type="entry name" value="Phosphatidylinositol 3-/4-kinase, catalytic domain"/>
    <property type="match status" value="1"/>
</dbReference>
<dbReference type="SMART" id="SM01343">
    <property type="entry name" value="FATC"/>
    <property type="match status" value="1"/>
</dbReference>
<evidence type="ECO:0000256" key="3">
    <source>
        <dbReference type="ARBA" id="ARBA00022763"/>
    </source>
</evidence>
<evidence type="ECO:0000256" key="1">
    <source>
        <dbReference type="ARBA" id="ARBA00004123"/>
    </source>
</evidence>
<name>A0A8C4QCI8_EPTBU</name>
<keyword evidence="2" id="KW-0723">Serine/threonine-protein kinase</keyword>
<dbReference type="GO" id="GO:0000077">
    <property type="term" value="P:DNA damage checkpoint signaling"/>
    <property type="evidence" value="ECO:0007669"/>
    <property type="project" value="TreeGrafter"/>
</dbReference>
<evidence type="ECO:0000256" key="2">
    <source>
        <dbReference type="ARBA" id="ARBA00022527"/>
    </source>
</evidence>
<dbReference type="Pfam" id="PF00454">
    <property type="entry name" value="PI3_PI4_kinase"/>
    <property type="match status" value="1"/>
</dbReference>
<dbReference type="GeneTree" id="ENSGT00940000155714"/>
<keyword evidence="8" id="KW-1185">Reference proteome</keyword>
<dbReference type="PROSITE" id="PS50290">
    <property type="entry name" value="PI3_4_KINASE_3"/>
    <property type="match status" value="1"/>
</dbReference>
<dbReference type="InterPro" id="IPR050517">
    <property type="entry name" value="DDR_Repair_Kinase"/>
</dbReference>
<keyword evidence="3" id="KW-0227">DNA damage</keyword>